<evidence type="ECO:0000313" key="3">
    <source>
        <dbReference type="Proteomes" id="UP000060602"/>
    </source>
</evidence>
<dbReference type="AlphaFoldDB" id="A0A0X8P253"/>
<keyword evidence="1" id="KW-0472">Membrane</keyword>
<dbReference type="Proteomes" id="UP000060602">
    <property type="component" value="Chromosome"/>
</dbReference>
<feature type="transmembrane region" description="Helical" evidence="1">
    <location>
        <begin position="7"/>
        <end position="28"/>
    </location>
</feature>
<evidence type="ECO:0008006" key="4">
    <source>
        <dbReference type="Google" id="ProtNLM"/>
    </source>
</evidence>
<dbReference type="EMBL" id="CP014060">
    <property type="protein sequence ID" value="AMG38475.1"/>
    <property type="molecule type" value="Genomic_DNA"/>
</dbReference>
<keyword evidence="1" id="KW-1133">Transmembrane helix</keyword>
<keyword evidence="1" id="KW-0812">Transmembrane</keyword>
<dbReference type="RefSeq" id="WP_061073177.1">
    <property type="nucleotide sequence ID" value="NZ_CP014060.2"/>
</dbReference>
<protein>
    <recommendedName>
        <fullName evidence="4">DKNYY family protein</fullName>
    </recommendedName>
</protein>
<evidence type="ECO:0000313" key="2">
    <source>
        <dbReference type="EMBL" id="AMG38475.1"/>
    </source>
</evidence>
<gene>
    <name evidence="2" type="ORF">AL504_22065</name>
</gene>
<evidence type="ECO:0000256" key="1">
    <source>
        <dbReference type="SAM" id="Phobius"/>
    </source>
</evidence>
<organism evidence="2 3">
    <name type="scientific">Alcaligenes xylosoxydans xylosoxydans</name>
    <name type="common">Achromobacter xylosoxidans</name>
    <dbReference type="NCBI Taxonomy" id="85698"/>
    <lineage>
        <taxon>Bacteria</taxon>
        <taxon>Pseudomonadati</taxon>
        <taxon>Pseudomonadota</taxon>
        <taxon>Betaproteobacteria</taxon>
        <taxon>Burkholderiales</taxon>
        <taxon>Alcaligenaceae</taxon>
        <taxon>Achromobacter</taxon>
    </lineage>
</organism>
<name>A0A0X8P253_ALCXX</name>
<accession>A0A0X8P253</accession>
<proteinExistence type="predicted"/>
<dbReference type="InterPro" id="IPR027375">
    <property type="entry name" value="DKNYY"/>
</dbReference>
<dbReference type="Pfam" id="PF13644">
    <property type="entry name" value="DKNYY"/>
    <property type="match status" value="1"/>
</dbReference>
<sequence>MQTRTKGIVIALVLLTAILPLMLLIWLVDGGDDFAAIDHGESYGSSIYKRYQGAVYAAVPSNGYYRVKEADPAGLEAFDTGRYDGRQAARDGRHVYCGNLVLPDMRPASTRYLGNSYFSDGAATYFCGFASERNLELGRLDELWQKLLYRAGRGDKPQTYLYPFLALPASAQPYRPLLDRQLATDGARVFYEGREMRQADPARLRRIASIQRGETRPGDNFFGDGRRVYYRETLLPLSDDPALYTFTVGNLYRQPYLHDPRDGMVYLGAMAFDPAHAPYRLLNEAGAHVLHALFASKDGIYFYNSEKQVVERAGDDPFAAGGFTALSPYVFWDGRQLLFLKGKEVWSRSRGGGGLLSRSTLILRFKDAPTGQWAKLGDVYHGFGSVWRNGDALYYLDELGATQLIYSPIYRILDPTTADFLLRSQQTRQIKADDIRKLAHNGKLAVPESDELLEAKTRYRSGVLSIFD</sequence>
<reference evidence="3" key="1">
    <citation type="submission" date="2015-12" db="EMBL/GenBank/DDBJ databases">
        <title>FDA dAtabase for Regulatory Grade micrObial Sequences (FDA-ARGOS): Supporting development and validation of Infectious Disease Dx tests.</title>
        <authorList>
            <person name="Case J."/>
            <person name="Tallon L."/>
            <person name="Sadzewicz L."/>
            <person name="Sengamalay N."/>
            <person name="Ott S."/>
            <person name="Godinez A."/>
            <person name="Nagaraj S."/>
            <person name="Nadendla S."/>
            <person name="Sichtig H."/>
        </authorList>
    </citation>
    <scope>NUCLEOTIDE SEQUENCE [LARGE SCALE GENOMIC DNA]</scope>
    <source>
        <strain evidence="3">FDAARGOS_147</strain>
    </source>
</reference>